<dbReference type="AlphaFoldDB" id="A0A6H1ZUL2"/>
<evidence type="ECO:0000256" key="1">
    <source>
        <dbReference type="SAM" id="MobiDB-lite"/>
    </source>
</evidence>
<dbReference type="EMBL" id="MT141573">
    <property type="protein sequence ID" value="QJA67593.1"/>
    <property type="molecule type" value="Genomic_DNA"/>
</dbReference>
<name>A0A6H1ZUL2_9ZZZZ</name>
<evidence type="ECO:0000313" key="2">
    <source>
        <dbReference type="EMBL" id="QJA50890.1"/>
    </source>
</evidence>
<feature type="compositionally biased region" description="Basic and acidic residues" evidence="1">
    <location>
        <begin position="86"/>
        <end position="101"/>
    </location>
</feature>
<evidence type="ECO:0000313" key="3">
    <source>
        <dbReference type="EMBL" id="QJA67593.1"/>
    </source>
</evidence>
<evidence type="ECO:0000313" key="5">
    <source>
        <dbReference type="EMBL" id="QJH97717.1"/>
    </source>
</evidence>
<reference evidence="2" key="1">
    <citation type="submission" date="2020-03" db="EMBL/GenBank/DDBJ databases">
        <title>The deep terrestrial virosphere.</title>
        <authorList>
            <person name="Holmfeldt K."/>
            <person name="Nilsson E."/>
            <person name="Simone D."/>
            <person name="Lopez-Fernandez M."/>
            <person name="Wu X."/>
            <person name="de Brujin I."/>
            <person name="Lundin D."/>
            <person name="Andersson A."/>
            <person name="Bertilsson S."/>
            <person name="Dopson M."/>
        </authorList>
    </citation>
    <scope>NUCLEOTIDE SEQUENCE</scope>
    <source>
        <strain evidence="4">MM415A00473</strain>
        <strain evidence="3">MM415B00199</strain>
        <strain evidence="2">TM448A01919</strain>
        <strain evidence="5">TM448B01064</strain>
    </source>
</reference>
<evidence type="ECO:0000313" key="4">
    <source>
        <dbReference type="EMBL" id="QJA81931.1"/>
    </source>
</evidence>
<dbReference type="EMBL" id="MT144223">
    <property type="protein sequence ID" value="QJA50890.1"/>
    <property type="molecule type" value="Genomic_DNA"/>
</dbReference>
<gene>
    <name evidence="4" type="ORF">MM415A00473_0025</name>
    <name evidence="3" type="ORF">MM415B00199_0048</name>
    <name evidence="2" type="ORF">TM448A01919_0008</name>
    <name evidence="5" type="ORF">TM448B01064_0017</name>
</gene>
<dbReference type="EMBL" id="MT144698">
    <property type="protein sequence ID" value="QJH97717.1"/>
    <property type="molecule type" value="Genomic_DNA"/>
</dbReference>
<proteinExistence type="predicted"/>
<feature type="region of interest" description="Disordered" evidence="1">
    <location>
        <begin position="86"/>
        <end position="107"/>
    </location>
</feature>
<organism evidence="2">
    <name type="scientific">viral metagenome</name>
    <dbReference type="NCBI Taxonomy" id="1070528"/>
    <lineage>
        <taxon>unclassified sequences</taxon>
        <taxon>metagenomes</taxon>
        <taxon>organismal metagenomes</taxon>
    </lineage>
</organism>
<protein>
    <submittedName>
        <fullName evidence="2">Uncharacterized protein</fullName>
    </submittedName>
</protein>
<dbReference type="EMBL" id="MT142474">
    <property type="protein sequence ID" value="QJA81931.1"/>
    <property type="molecule type" value="Genomic_DNA"/>
</dbReference>
<sequence>MGEAKRRNEMGLQPRQMRVQVPMDQLKDRVCPKCGGMLFIQMMALKELPPIYSPSGQYETSMSLVGFGCVSCGQAISLRPVPEKVLDADGKPEEGAKEEPKIVLATH</sequence>
<accession>A0A6H1ZUL2</accession>